<sequence length="86" mass="9464">MPISSLSGSLLWLDFIVSANEMARNFEIAALLRSMVHQKSAHGGARRCQYAGPQTSIMNGRRIKKSSIMQRIIPNNGDVADGLYNT</sequence>
<protein>
    <submittedName>
        <fullName evidence="2">Uncharacterized protein</fullName>
    </submittedName>
</protein>
<proteinExistence type="predicted"/>
<accession>A0A6N2MQF8</accession>
<name>A0A6N2MQF8_SALVM</name>
<evidence type="ECO:0000256" key="1">
    <source>
        <dbReference type="SAM" id="SignalP"/>
    </source>
</evidence>
<gene>
    <name evidence="2" type="ORF">SVIM_LOCUS383788</name>
</gene>
<evidence type="ECO:0000313" key="2">
    <source>
        <dbReference type="EMBL" id="VFU54687.1"/>
    </source>
</evidence>
<feature type="signal peptide" evidence="1">
    <location>
        <begin position="1"/>
        <end position="19"/>
    </location>
</feature>
<dbReference type="EMBL" id="CAADRP010001852">
    <property type="protein sequence ID" value="VFU54687.1"/>
    <property type="molecule type" value="Genomic_DNA"/>
</dbReference>
<dbReference type="AlphaFoldDB" id="A0A6N2MQF8"/>
<keyword evidence="1" id="KW-0732">Signal</keyword>
<reference evidence="2" key="1">
    <citation type="submission" date="2019-03" db="EMBL/GenBank/DDBJ databases">
        <authorList>
            <person name="Mank J."/>
            <person name="Almeida P."/>
        </authorList>
    </citation>
    <scope>NUCLEOTIDE SEQUENCE</scope>
    <source>
        <strain evidence="2">78183</strain>
    </source>
</reference>
<feature type="chain" id="PRO_5027041232" evidence="1">
    <location>
        <begin position="20"/>
        <end position="86"/>
    </location>
</feature>
<organism evidence="2">
    <name type="scientific">Salix viminalis</name>
    <name type="common">Common osier</name>
    <name type="synonym">Basket willow</name>
    <dbReference type="NCBI Taxonomy" id="40686"/>
    <lineage>
        <taxon>Eukaryota</taxon>
        <taxon>Viridiplantae</taxon>
        <taxon>Streptophyta</taxon>
        <taxon>Embryophyta</taxon>
        <taxon>Tracheophyta</taxon>
        <taxon>Spermatophyta</taxon>
        <taxon>Magnoliopsida</taxon>
        <taxon>eudicotyledons</taxon>
        <taxon>Gunneridae</taxon>
        <taxon>Pentapetalae</taxon>
        <taxon>rosids</taxon>
        <taxon>fabids</taxon>
        <taxon>Malpighiales</taxon>
        <taxon>Salicaceae</taxon>
        <taxon>Saliceae</taxon>
        <taxon>Salix</taxon>
    </lineage>
</organism>